<evidence type="ECO:0000256" key="3">
    <source>
        <dbReference type="RuleBase" id="RU004466"/>
    </source>
</evidence>
<sequence length="356" mass="38835">MVPKQSASLRLVAEPTSQSILRRREERTQAHALERGLEAVRDHALQTAHAHLNEPLRSMVVQHLQTGGKQVRARIVLEAARALGEEPMTLVPIAAACELLHNATLVHDDLQDGDTVRRGEPAVWVRHGEAQAINVGDAMLMLPTLALEQMLLMPSVRWYIATAFTRRATETACGQALELELLGRGWLGRGPYLRAALGKSGPFFSLPIETAALAAGRQPTRARAIGDALLALGALFQIRDDVLDLFGDKGRGQRGNDLREGKVSALTVTHLERRPEDTEELVALLKRDRDETHDDDVAEWSERLVLSGALEDTCAWADELLRDLVASAELAMEPGLRALVSATAQTIAAPLTGLRS</sequence>
<reference evidence="4" key="1">
    <citation type="journal article" date="2009" name="Environ. Microbiol. Rep.">
        <title>Characterization of canthaxanthin biosynthesis genes from an uncultured marine bacterium.</title>
        <authorList>
            <person name="Maresca J.A."/>
            <person name="Braff J.C."/>
            <person name="Delong E.F."/>
        </authorList>
    </citation>
    <scope>NUCLEOTIDE SEQUENCE</scope>
</reference>
<dbReference type="PANTHER" id="PTHR12001">
    <property type="entry name" value="GERANYLGERANYL PYROPHOSPHATE SYNTHASE"/>
    <property type="match status" value="1"/>
</dbReference>
<protein>
    <submittedName>
        <fullName evidence="4">Geranylgeranyl pyrophosphate synthase CrtE</fullName>
    </submittedName>
</protein>
<dbReference type="PANTHER" id="PTHR12001:SF86">
    <property type="entry name" value="GERANYLGERANYL DIPHOSPHATE SYNTHASE"/>
    <property type="match status" value="1"/>
</dbReference>
<accession>C7FPA6</accession>
<dbReference type="InterPro" id="IPR033749">
    <property type="entry name" value="Polyprenyl_synt_CS"/>
</dbReference>
<comment type="similarity">
    <text evidence="3">Belongs to the FPP/GGPP synthase family.</text>
</comment>
<dbReference type="GO" id="GO:0008299">
    <property type="term" value="P:isoprenoid biosynthetic process"/>
    <property type="evidence" value="ECO:0007669"/>
    <property type="project" value="InterPro"/>
</dbReference>
<dbReference type="PROSITE" id="PS00444">
    <property type="entry name" value="POLYPRENYL_SYNTHASE_2"/>
    <property type="match status" value="1"/>
</dbReference>
<keyword evidence="3" id="KW-0808">Transferase</keyword>
<dbReference type="SUPFAM" id="SSF48576">
    <property type="entry name" value="Terpenoid synthases"/>
    <property type="match status" value="1"/>
</dbReference>
<dbReference type="EMBL" id="GQ412706">
    <property type="protein sequence ID" value="ACU26409.1"/>
    <property type="molecule type" value="Genomic_DNA"/>
</dbReference>
<dbReference type="GO" id="GO:0046872">
    <property type="term" value="F:metal ion binding"/>
    <property type="evidence" value="ECO:0007669"/>
    <property type="project" value="UniProtKB-KW"/>
</dbReference>
<dbReference type="Gene3D" id="1.10.600.10">
    <property type="entry name" value="Farnesyl Diphosphate Synthase"/>
    <property type="match status" value="1"/>
</dbReference>
<dbReference type="InterPro" id="IPR008949">
    <property type="entry name" value="Isoprenoid_synthase_dom_sf"/>
</dbReference>
<dbReference type="AlphaFoldDB" id="C7FPA6"/>
<dbReference type="GO" id="GO:0004659">
    <property type="term" value="F:prenyltransferase activity"/>
    <property type="evidence" value="ECO:0007669"/>
    <property type="project" value="InterPro"/>
</dbReference>
<dbReference type="Pfam" id="PF00348">
    <property type="entry name" value="polyprenyl_synt"/>
    <property type="match status" value="1"/>
</dbReference>
<organism evidence="4">
    <name type="scientific">uncultured bacterium HF186_25m_30B18</name>
    <dbReference type="NCBI Taxonomy" id="662885"/>
    <lineage>
        <taxon>Bacteria</taxon>
        <taxon>environmental samples</taxon>
    </lineage>
</organism>
<proteinExistence type="inferred from homology"/>
<dbReference type="InterPro" id="IPR000092">
    <property type="entry name" value="Polyprenyl_synt"/>
</dbReference>
<name>C7FPA6_9BACT</name>
<evidence type="ECO:0000256" key="2">
    <source>
        <dbReference type="ARBA" id="ARBA00022842"/>
    </source>
</evidence>
<keyword evidence="2" id="KW-0460">Magnesium</keyword>
<evidence type="ECO:0000256" key="1">
    <source>
        <dbReference type="ARBA" id="ARBA00022723"/>
    </source>
</evidence>
<dbReference type="PROSITE" id="PS00723">
    <property type="entry name" value="POLYPRENYL_SYNTHASE_1"/>
    <property type="match status" value="1"/>
</dbReference>
<keyword evidence="1" id="KW-0479">Metal-binding</keyword>
<dbReference type="SFLD" id="SFLDS00005">
    <property type="entry name" value="Isoprenoid_Synthase_Type_I"/>
    <property type="match status" value="1"/>
</dbReference>
<evidence type="ECO:0000313" key="4">
    <source>
        <dbReference type="EMBL" id="ACU26409.1"/>
    </source>
</evidence>